<dbReference type="Proteomes" id="UP000824890">
    <property type="component" value="Unassembled WGS sequence"/>
</dbReference>
<keyword evidence="6" id="KW-0677">Repeat</keyword>
<keyword evidence="9" id="KW-0503">Monooxygenase</keyword>
<dbReference type="SMART" id="SM00567">
    <property type="entry name" value="EZ_HEAT"/>
    <property type="match status" value="5"/>
</dbReference>
<proteinExistence type="inferred from homology"/>
<feature type="non-terminal residue" evidence="11">
    <location>
        <position position="1"/>
    </location>
</feature>
<gene>
    <name evidence="11" type="ORF">HID58_026568</name>
</gene>
<dbReference type="Gene3D" id="1.25.10.10">
    <property type="entry name" value="Leucine-rich Repeat Variant"/>
    <property type="match status" value="2"/>
</dbReference>
<evidence type="ECO:0000313" key="11">
    <source>
        <dbReference type="EMBL" id="KAH0918908.1"/>
    </source>
</evidence>
<evidence type="ECO:0000256" key="3">
    <source>
        <dbReference type="ARBA" id="ARBA00005041"/>
    </source>
</evidence>
<keyword evidence="5" id="KW-0479">Metal-binding</keyword>
<dbReference type="EMBL" id="JAGKQM010000007">
    <property type="protein sequence ID" value="KAH0918908.1"/>
    <property type="molecule type" value="Genomic_DNA"/>
</dbReference>
<keyword evidence="8" id="KW-0408">Iron</keyword>
<keyword evidence="7" id="KW-0560">Oxidoreductase</keyword>
<dbReference type="SUPFAM" id="SSF48371">
    <property type="entry name" value="ARM repeat"/>
    <property type="match status" value="2"/>
</dbReference>
<keyword evidence="10" id="KW-0386">Hypusine biosynthesis</keyword>
<dbReference type="InterPro" id="IPR027517">
    <property type="entry name" value="Deoxyhypusine_hydroxylase"/>
</dbReference>
<keyword evidence="12" id="KW-1185">Reference proteome</keyword>
<protein>
    <recommendedName>
        <fullName evidence="4">deoxyhypusine monooxygenase</fullName>
        <ecNumber evidence="4">1.14.99.29</ecNumber>
    </recommendedName>
</protein>
<dbReference type="PANTHER" id="PTHR12697:SF5">
    <property type="entry name" value="DEOXYHYPUSINE HYDROXYLASE"/>
    <property type="match status" value="1"/>
</dbReference>
<evidence type="ECO:0000256" key="8">
    <source>
        <dbReference type="ARBA" id="ARBA00023004"/>
    </source>
</evidence>
<comment type="caution">
    <text evidence="11">The sequence shown here is derived from an EMBL/GenBank/DDBJ whole genome shotgun (WGS) entry which is preliminary data.</text>
</comment>
<evidence type="ECO:0000256" key="2">
    <source>
        <dbReference type="ARBA" id="ARBA00001954"/>
    </source>
</evidence>
<accession>A0ABQ8CQN5</accession>
<evidence type="ECO:0000256" key="6">
    <source>
        <dbReference type="ARBA" id="ARBA00022737"/>
    </source>
</evidence>
<evidence type="ECO:0000256" key="5">
    <source>
        <dbReference type="ARBA" id="ARBA00022723"/>
    </source>
</evidence>
<dbReference type="InterPro" id="IPR011989">
    <property type="entry name" value="ARM-like"/>
</dbReference>
<dbReference type="HAMAP" id="MF_03101">
    <property type="entry name" value="Deoxyhypusine_hydroxylase"/>
    <property type="match status" value="1"/>
</dbReference>
<sequence>SSRRRLCYSRRLSTADQTDFVMAANGSASPTEEGGGVSNMEKFLCERLLDQSQPISERFRALFSLRNLKGPAPRSALILAARDSSNLLAHEAAFALGQMQDAEAVPALESVLNDMSLHPIVRHELSIADDPSEALGAIGLAGNADILKKSLVFDPAQEVRETCELALKRIEELSNVVDAETKRSPFMSVDPAAPSAAFSSVHQLRQILMDETKGMYERYAALFALRNHGGEDAVSAIVDSLSANSALLRHEVAYVLGQLQNKAALDTLSKILRDVNEHPMVRHEAAEALGSIADEQSIALLQEFSRDTEPLVSQSCEVALSMLEFENSGKSFEFFFTQDPLVR</sequence>
<reference evidence="11 12" key="1">
    <citation type="submission" date="2021-05" db="EMBL/GenBank/DDBJ databases">
        <title>Genome Assembly of Synthetic Allotetraploid Brassica napus Reveals Homoeologous Exchanges between Subgenomes.</title>
        <authorList>
            <person name="Davis J.T."/>
        </authorList>
    </citation>
    <scope>NUCLEOTIDE SEQUENCE [LARGE SCALE GENOMIC DNA]</scope>
    <source>
        <strain evidence="12">cv. Da-Ae</strain>
        <tissue evidence="11">Seedling</tissue>
    </source>
</reference>
<comment type="catalytic activity">
    <reaction evidence="1">
        <text>[eIF5A protein]-deoxyhypusine + AH2 + O2 = [eIF5A protein]-hypusine + A + H2O</text>
        <dbReference type="Rhea" id="RHEA:14101"/>
        <dbReference type="Rhea" id="RHEA-COMP:10144"/>
        <dbReference type="Rhea" id="RHEA-COMP:12592"/>
        <dbReference type="ChEBI" id="CHEBI:13193"/>
        <dbReference type="ChEBI" id="CHEBI:15377"/>
        <dbReference type="ChEBI" id="CHEBI:15379"/>
        <dbReference type="ChEBI" id="CHEBI:17499"/>
        <dbReference type="ChEBI" id="CHEBI:82657"/>
        <dbReference type="ChEBI" id="CHEBI:91175"/>
        <dbReference type="EC" id="1.14.99.29"/>
    </reaction>
</comment>
<name>A0ABQ8CQN5_BRANA</name>
<dbReference type="InterPro" id="IPR016024">
    <property type="entry name" value="ARM-type_fold"/>
</dbReference>
<evidence type="ECO:0000256" key="7">
    <source>
        <dbReference type="ARBA" id="ARBA00023002"/>
    </source>
</evidence>
<evidence type="ECO:0000256" key="4">
    <source>
        <dbReference type="ARBA" id="ARBA00012606"/>
    </source>
</evidence>
<dbReference type="EC" id="1.14.99.29" evidence="4"/>
<dbReference type="PANTHER" id="PTHR12697">
    <property type="entry name" value="PBS LYASE HEAT-LIKE PROTEIN"/>
    <property type="match status" value="1"/>
</dbReference>
<evidence type="ECO:0000256" key="9">
    <source>
        <dbReference type="ARBA" id="ARBA00023033"/>
    </source>
</evidence>
<dbReference type="Pfam" id="PF03130">
    <property type="entry name" value="HEAT_PBS"/>
    <property type="match status" value="1"/>
</dbReference>
<comment type="cofactor">
    <cofactor evidence="2">
        <name>Fe(2+)</name>
        <dbReference type="ChEBI" id="CHEBI:29033"/>
    </cofactor>
</comment>
<comment type="pathway">
    <text evidence="3">Protein modification; eIF5A hypusination.</text>
</comment>
<organism evidence="11 12">
    <name type="scientific">Brassica napus</name>
    <name type="common">Rape</name>
    <dbReference type="NCBI Taxonomy" id="3708"/>
    <lineage>
        <taxon>Eukaryota</taxon>
        <taxon>Viridiplantae</taxon>
        <taxon>Streptophyta</taxon>
        <taxon>Embryophyta</taxon>
        <taxon>Tracheophyta</taxon>
        <taxon>Spermatophyta</taxon>
        <taxon>Magnoliopsida</taxon>
        <taxon>eudicotyledons</taxon>
        <taxon>Gunneridae</taxon>
        <taxon>Pentapetalae</taxon>
        <taxon>rosids</taxon>
        <taxon>malvids</taxon>
        <taxon>Brassicales</taxon>
        <taxon>Brassicaceae</taxon>
        <taxon>Brassiceae</taxon>
        <taxon>Brassica</taxon>
    </lineage>
</organism>
<dbReference type="Pfam" id="PF13646">
    <property type="entry name" value="HEAT_2"/>
    <property type="match status" value="2"/>
</dbReference>
<dbReference type="InterPro" id="IPR004155">
    <property type="entry name" value="PBS_lyase_HEAT"/>
</dbReference>
<evidence type="ECO:0000313" key="12">
    <source>
        <dbReference type="Proteomes" id="UP000824890"/>
    </source>
</evidence>
<evidence type="ECO:0000256" key="10">
    <source>
        <dbReference type="ARBA" id="ARBA00023256"/>
    </source>
</evidence>
<evidence type="ECO:0000256" key="1">
    <source>
        <dbReference type="ARBA" id="ARBA00000068"/>
    </source>
</evidence>